<feature type="transmembrane region" description="Helical" evidence="2">
    <location>
        <begin position="110"/>
        <end position="133"/>
    </location>
</feature>
<dbReference type="STRING" id="369723.Strop_4364"/>
<dbReference type="KEGG" id="stp:Strop_4364"/>
<organism evidence="3 4">
    <name type="scientific">Salinispora tropica (strain ATCC BAA-916 / DSM 44818 / JCM 13857 / NBRC 105044 / CNB-440)</name>
    <dbReference type="NCBI Taxonomy" id="369723"/>
    <lineage>
        <taxon>Bacteria</taxon>
        <taxon>Bacillati</taxon>
        <taxon>Actinomycetota</taxon>
        <taxon>Actinomycetes</taxon>
        <taxon>Micromonosporales</taxon>
        <taxon>Micromonosporaceae</taxon>
        <taxon>Salinispora</taxon>
    </lineage>
</organism>
<keyword evidence="2" id="KW-1133">Transmembrane helix</keyword>
<keyword evidence="4" id="KW-1185">Reference proteome</keyword>
<feature type="transmembrane region" description="Helical" evidence="2">
    <location>
        <begin position="80"/>
        <end position="98"/>
    </location>
</feature>
<dbReference type="eggNOG" id="COG0842">
    <property type="taxonomic scope" value="Bacteria"/>
</dbReference>
<proteinExistence type="predicted"/>
<feature type="region of interest" description="Disordered" evidence="1">
    <location>
        <begin position="168"/>
        <end position="188"/>
    </location>
</feature>
<protein>
    <submittedName>
        <fullName evidence="3">Uncharacterized protein</fullName>
    </submittedName>
</protein>
<dbReference type="RefSeq" id="WP_012015556.1">
    <property type="nucleotide sequence ID" value="NC_009380.1"/>
</dbReference>
<evidence type="ECO:0000313" key="4">
    <source>
        <dbReference type="Proteomes" id="UP000000235"/>
    </source>
</evidence>
<keyword evidence="2" id="KW-0472">Membrane</keyword>
<dbReference type="AlphaFoldDB" id="A4XCY5"/>
<dbReference type="Proteomes" id="UP000000235">
    <property type="component" value="Chromosome"/>
</dbReference>
<sequence>MTTQTQAGDGIVRPDTRVKLYWAKNDNLVLIGRHLHHVTRSPDQLFTAIMLPATLPLFRFVCGGAIDVGTTSLIGHLGAALFRAAISLVTMVGLGLAVGSAPPAPSSTRVLAAGALLLFAFSLAWVVAVLGLVARSADGAGGLGMILMFSPYASNAFVQPESLPDAGTAPAALRSPTSGHHSHGSNFG</sequence>
<evidence type="ECO:0000313" key="3">
    <source>
        <dbReference type="EMBL" id="ABP56792.1"/>
    </source>
</evidence>
<dbReference type="HOGENOM" id="CLU_1440132_0_0_11"/>
<reference evidence="4" key="1">
    <citation type="journal article" date="2007" name="Proc. Natl. Acad. Sci. U.S.A.">
        <title>Genome sequencing reveals complex secondary metabolome in the marine actinomycete Salinispora tropica.</title>
        <authorList>
            <person name="Udwary D.W."/>
            <person name="Zeigler L."/>
            <person name="Asolkar R.N."/>
            <person name="Singan V."/>
            <person name="Lapidus A."/>
            <person name="Fenical W."/>
            <person name="Jensen P.R."/>
            <person name="Moore B.S."/>
        </authorList>
    </citation>
    <scope>NUCLEOTIDE SEQUENCE [LARGE SCALE GENOMIC DNA]</scope>
    <source>
        <strain evidence="4">ATCC BAA-916 / DSM 44818 / CNB-440</strain>
    </source>
</reference>
<accession>A4XCY5</accession>
<evidence type="ECO:0000256" key="2">
    <source>
        <dbReference type="SAM" id="Phobius"/>
    </source>
</evidence>
<dbReference type="PATRIC" id="fig|369723.5.peg.4515"/>
<gene>
    <name evidence="3" type="ordered locus">Strop_4364</name>
</gene>
<evidence type="ECO:0000256" key="1">
    <source>
        <dbReference type="SAM" id="MobiDB-lite"/>
    </source>
</evidence>
<keyword evidence="2" id="KW-0812">Transmembrane</keyword>
<feature type="compositionally biased region" description="Polar residues" evidence="1">
    <location>
        <begin position="175"/>
        <end position="188"/>
    </location>
</feature>
<dbReference type="EMBL" id="CP000667">
    <property type="protein sequence ID" value="ABP56792.1"/>
    <property type="molecule type" value="Genomic_DNA"/>
</dbReference>
<name>A4XCY5_SALTO</name>
<feature type="transmembrane region" description="Helical" evidence="2">
    <location>
        <begin position="45"/>
        <end position="68"/>
    </location>
</feature>